<evidence type="ECO:0000259" key="3">
    <source>
        <dbReference type="PROSITE" id="PS50086"/>
    </source>
</evidence>
<dbReference type="OMA" id="THTDRQI"/>
<feature type="domain" description="Rab-GAP TBC" evidence="3">
    <location>
        <begin position="424"/>
        <end position="609"/>
    </location>
</feature>
<dbReference type="RefSeq" id="XP_014250522.1">
    <property type="nucleotide sequence ID" value="XM_014395036.2"/>
</dbReference>
<dbReference type="PROSITE" id="PS50206">
    <property type="entry name" value="RHODANESE_3"/>
    <property type="match status" value="1"/>
</dbReference>
<dbReference type="PROSITE" id="PS50011">
    <property type="entry name" value="PROTEIN_KINASE_DOM"/>
    <property type="match status" value="1"/>
</dbReference>
<dbReference type="FunFam" id="1.10.472.80:FF:000015">
    <property type="entry name" value="TBC domain-containing protein kinase-like protein"/>
    <property type="match status" value="1"/>
</dbReference>
<dbReference type="Proteomes" id="UP000494040">
    <property type="component" value="Unassembled WGS sequence"/>
</dbReference>
<evidence type="ECO:0000259" key="4">
    <source>
        <dbReference type="PROSITE" id="PS50206"/>
    </source>
</evidence>
<protein>
    <recommendedName>
        <fullName evidence="7">TBC domain-containing protein kinase-like protein</fullName>
    </recommendedName>
</protein>
<keyword evidence="1" id="KW-0343">GTPase activation</keyword>
<feature type="domain" description="Rhodanese" evidence="4">
    <location>
        <begin position="716"/>
        <end position="817"/>
    </location>
</feature>
<keyword evidence="6" id="KW-1185">Reference proteome</keyword>
<dbReference type="PANTHER" id="PTHR22957">
    <property type="entry name" value="TBC1 DOMAIN FAMILY MEMBER GTPASE-ACTIVATING PROTEIN"/>
    <property type="match status" value="1"/>
</dbReference>
<dbReference type="KEGG" id="clec:106667215"/>
<evidence type="ECO:0008006" key="7">
    <source>
        <dbReference type="Google" id="ProtNLM"/>
    </source>
</evidence>
<dbReference type="Gene3D" id="1.10.8.270">
    <property type="entry name" value="putative rabgap domain of human tbc1 domain family member 14 like domains"/>
    <property type="match status" value="1"/>
</dbReference>
<organism evidence="5 6">
    <name type="scientific">Cimex lectularius</name>
    <name type="common">Bed bug</name>
    <name type="synonym">Acanthia lectularia</name>
    <dbReference type="NCBI Taxonomy" id="79782"/>
    <lineage>
        <taxon>Eukaryota</taxon>
        <taxon>Metazoa</taxon>
        <taxon>Ecdysozoa</taxon>
        <taxon>Arthropoda</taxon>
        <taxon>Hexapoda</taxon>
        <taxon>Insecta</taxon>
        <taxon>Pterygota</taxon>
        <taxon>Neoptera</taxon>
        <taxon>Paraneoptera</taxon>
        <taxon>Hemiptera</taxon>
        <taxon>Heteroptera</taxon>
        <taxon>Panheteroptera</taxon>
        <taxon>Cimicomorpha</taxon>
        <taxon>Cimicidae</taxon>
        <taxon>Cimex</taxon>
    </lineage>
</organism>
<dbReference type="GO" id="GO:0004672">
    <property type="term" value="F:protein kinase activity"/>
    <property type="evidence" value="ECO:0007669"/>
    <property type="project" value="InterPro"/>
</dbReference>
<dbReference type="SUPFAM" id="SSF47923">
    <property type="entry name" value="Ypt/Rab-GAP domain of gyp1p"/>
    <property type="match status" value="2"/>
</dbReference>
<dbReference type="InterPro" id="IPR001763">
    <property type="entry name" value="Rhodanese-like_dom"/>
</dbReference>
<dbReference type="OrthoDB" id="1668230at2759"/>
<dbReference type="EnsemblMetazoa" id="XM_014395036.2">
    <property type="protein sequence ID" value="XP_014250522.1"/>
    <property type="gene ID" value="LOC106667215"/>
</dbReference>
<dbReference type="Pfam" id="PF00566">
    <property type="entry name" value="RabGAP-TBC"/>
    <property type="match status" value="1"/>
</dbReference>
<dbReference type="AlphaFoldDB" id="A0A8I6RVF5"/>
<sequence>MNTKDFDYKFCCMTFVAKQRSNELCGSNGLPLTSNSIKILGRSQYLKSLNHPYLCSYIDVMRGKHERTIIVSERIGIPLSKKRCKNWKECLYLCENILEALAYLHKKGIVHRHLCKENIYFANNSWKLFNYGLYYMTGNGADVLFPIGSPKYTAPDVILQGPQHSSSYKSDIWSLGVILAEEILGCDLWPNIPLKECLNKVLSFIDCNNVFMKIAEECGKIDVYKKLPSEILTLIQPMLSTNSGFRPNAQDLLKNDIFKIFGCEQKDLNSRQNLAFSGYINLNKEAMVELYHYWQLAGGDVYNELKKNGLIRNKAPVLSIPNLLLLEGTAFGQMKDQANFLDQSVIELSTKHLLDRFRKLPKCIMNPVENQGSVKKEFSEVMSLPLIIRERDTKYQFVRLQLFRQLLKNCPEQRDMVIKEARQDIPPLVRAEVWGQLLAVEKDYEYHYASIDKETPVPTDRQIEVDIPRCHQYNELLSSSVGHQKFKRILKAWVKSHPHYVYWQGLDSLCAPFLYLNFQNEAHAYASLRKFINKYLHNFFLKDNSAVIREYLAKLKHLLAFQDPALASHLHTIGFNPELFAIPWFLTMFSHVFPIHKILHLWDSLLLGDASYPLYIGLSILQQLRTVLLESGFNECILLFSDLPEIDIERCVKDSIFFYCGTPGSVTFRQHDLQNCSLNNSSGMDGIPISLKDLQNEFSPRISAKELNKLILKPALRSKILIVDIRDHTLYKRRSVVGSINIPFSLLDIGNKNGKKTDFNINSKSELNLLQSHKGKIIVVMGDDNMAIASEFCQYLVTLGFGKVCSLNGGINSLECSDILRC</sequence>
<evidence type="ECO:0000313" key="6">
    <source>
        <dbReference type="Proteomes" id="UP000494040"/>
    </source>
</evidence>
<dbReference type="Gene3D" id="3.40.250.10">
    <property type="entry name" value="Rhodanese-like domain"/>
    <property type="match status" value="1"/>
</dbReference>
<dbReference type="InterPro" id="IPR035969">
    <property type="entry name" value="Rab-GAP_TBC_sf"/>
</dbReference>
<dbReference type="Gene3D" id="1.10.510.10">
    <property type="entry name" value="Transferase(Phosphotransferase) domain 1"/>
    <property type="match status" value="1"/>
</dbReference>
<dbReference type="InterPro" id="IPR011009">
    <property type="entry name" value="Kinase-like_dom_sf"/>
</dbReference>
<dbReference type="InterPro" id="IPR000719">
    <property type="entry name" value="Prot_kinase_dom"/>
</dbReference>
<dbReference type="Gene3D" id="1.10.472.80">
    <property type="entry name" value="Ypt/Rab-GAP domain of gyp1p, domain 3"/>
    <property type="match status" value="1"/>
</dbReference>
<feature type="domain" description="Protein kinase" evidence="2">
    <location>
        <begin position="1"/>
        <end position="258"/>
    </location>
</feature>
<dbReference type="GeneID" id="106667215"/>
<dbReference type="InterPro" id="IPR036873">
    <property type="entry name" value="Rhodanese-like_dom_sf"/>
</dbReference>
<dbReference type="GO" id="GO:0005524">
    <property type="term" value="F:ATP binding"/>
    <property type="evidence" value="ECO:0007669"/>
    <property type="project" value="InterPro"/>
</dbReference>
<reference evidence="5" key="1">
    <citation type="submission" date="2022-01" db="UniProtKB">
        <authorList>
            <consortium name="EnsemblMetazoa"/>
        </authorList>
    </citation>
    <scope>IDENTIFICATION</scope>
</reference>
<dbReference type="SUPFAM" id="SSF52821">
    <property type="entry name" value="Rhodanese/Cell cycle control phosphatase"/>
    <property type="match status" value="1"/>
</dbReference>
<dbReference type="SMART" id="SM00220">
    <property type="entry name" value="S_TKc"/>
    <property type="match status" value="1"/>
</dbReference>
<dbReference type="SMART" id="SM00164">
    <property type="entry name" value="TBC"/>
    <property type="match status" value="1"/>
</dbReference>
<name>A0A8I6RVF5_CIMLE</name>
<dbReference type="Pfam" id="PF00069">
    <property type="entry name" value="Pkinase"/>
    <property type="match status" value="1"/>
</dbReference>
<evidence type="ECO:0000256" key="1">
    <source>
        <dbReference type="ARBA" id="ARBA00022468"/>
    </source>
</evidence>
<dbReference type="Pfam" id="PF00581">
    <property type="entry name" value="Rhodanese"/>
    <property type="match status" value="1"/>
</dbReference>
<dbReference type="FunFam" id="1.10.8.270:FF:000044">
    <property type="entry name" value="TBC Kinase homolog"/>
    <property type="match status" value="1"/>
</dbReference>
<dbReference type="GO" id="GO:0005096">
    <property type="term" value="F:GTPase activator activity"/>
    <property type="evidence" value="ECO:0007669"/>
    <property type="project" value="UniProtKB-KW"/>
</dbReference>
<dbReference type="PROSITE" id="PS50086">
    <property type="entry name" value="TBC_RABGAP"/>
    <property type="match status" value="1"/>
</dbReference>
<evidence type="ECO:0000313" key="5">
    <source>
        <dbReference type="EnsemblMetazoa" id="XP_014250522.1"/>
    </source>
</evidence>
<evidence type="ECO:0000259" key="2">
    <source>
        <dbReference type="PROSITE" id="PS50011"/>
    </source>
</evidence>
<proteinExistence type="predicted"/>
<dbReference type="SMART" id="SM00450">
    <property type="entry name" value="RHOD"/>
    <property type="match status" value="1"/>
</dbReference>
<dbReference type="PANTHER" id="PTHR22957:SF168">
    <property type="entry name" value="TBC DOMAIN-CONTAINING PROTEIN KINASE-LIKE PROTEIN"/>
    <property type="match status" value="1"/>
</dbReference>
<accession>A0A8I6RVF5</accession>
<dbReference type="SUPFAM" id="SSF56112">
    <property type="entry name" value="Protein kinase-like (PK-like)"/>
    <property type="match status" value="1"/>
</dbReference>
<dbReference type="InterPro" id="IPR000195">
    <property type="entry name" value="Rab-GAP-TBC_dom"/>
</dbReference>